<comment type="cofactor">
    <cofactor evidence="1">
        <name>a divalent metal cation</name>
        <dbReference type="ChEBI" id="CHEBI:60240"/>
    </cofactor>
</comment>
<gene>
    <name evidence="4" type="ORF">CEPIT_LOCUS22824</name>
</gene>
<comment type="similarity">
    <text evidence="2">Belongs to the CAF1 family.</text>
</comment>
<evidence type="ECO:0000313" key="4">
    <source>
        <dbReference type="EMBL" id="CAH9119937.1"/>
    </source>
</evidence>
<organism evidence="4 5">
    <name type="scientific">Cuscuta epithymum</name>
    <dbReference type="NCBI Taxonomy" id="186058"/>
    <lineage>
        <taxon>Eukaryota</taxon>
        <taxon>Viridiplantae</taxon>
        <taxon>Streptophyta</taxon>
        <taxon>Embryophyta</taxon>
        <taxon>Tracheophyta</taxon>
        <taxon>Spermatophyta</taxon>
        <taxon>Magnoliopsida</taxon>
        <taxon>eudicotyledons</taxon>
        <taxon>Gunneridae</taxon>
        <taxon>Pentapetalae</taxon>
        <taxon>asterids</taxon>
        <taxon>lamiids</taxon>
        <taxon>Solanales</taxon>
        <taxon>Convolvulaceae</taxon>
        <taxon>Cuscuteae</taxon>
        <taxon>Cuscuta</taxon>
        <taxon>Cuscuta subgen. Cuscuta</taxon>
    </lineage>
</organism>
<dbReference type="InterPro" id="IPR051181">
    <property type="entry name" value="CAF1_poly(A)_ribonucleases"/>
</dbReference>
<evidence type="ECO:0000256" key="3">
    <source>
        <dbReference type="SAM" id="MobiDB-lite"/>
    </source>
</evidence>
<evidence type="ECO:0000313" key="5">
    <source>
        <dbReference type="Proteomes" id="UP001152523"/>
    </source>
</evidence>
<dbReference type="GO" id="GO:0003723">
    <property type="term" value="F:RNA binding"/>
    <property type="evidence" value="ECO:0007669"/>
    <property type="project" value="TreeGrafter"/>
</dbReference>
<sequence length="697" mass="78995">MMKLWMIRALSNTLISSPHTRARCASTFALKNVTRLNFDSALKDLRSLIRDADFVAIDLEMTGVTSAPWRESFEFDRYDIRYLKVKDSAEKFAVIQFGVCPFRWDSVKKFFIAHPHNFYIFPRQEVPGSDQSYEFLCQTTSLDFLAKYQFDFNTCLSEGISYLSRIQETAALKRLSSVCLDDSSESLSGSKKDEDFQFSRMVDVLFAERMKIKIREWRDGLLHGSNNSSIFPQTSDNPDQRFQTIFFKTRPAFVLNGFTSHQKKLIQMVTEKHFNDLAFVRVTDEETLCQRQLVVYTDSNEDRDLLMKEVKDCLLNEAKRKVKSAVGFRKVIDLLSSEKKLVVGHNCFLDFAHIYGKFIGPLPWSAEEYASSLRNYFPYIMDTKVLLNANDTFRLSVKKSSTSLSNAFASLCPGIASGVKGPSLVDKLCVQVEVHVDEQRSLDWNSGAKHEAGYDAFMTGCIFAEACNRLGVDFGMRSTPLGLADEKKLENYINLLYLSWASGDIIDLRTGKRNTDCLASSTTPKTQFREVDFQNIVLLWGLQPTLKPSGIRECISRVFSQSSVSSIYLIDKTAAFVQFSKTETAAEFLDMMETLRSNNGPISVLHPLSKLLEGGCTRAANYEVYREICISPLSKVLFADQAEAIKIKEKSRSGSLKSNAEEGMVKEDERLGMKNSDDNAFHSSDEKEQTSFAQSLR</sequence>
<comment type="caution">
    <text evidence="4">The sequence shown here is derived from an EMBL/GenBank/DDBJ whole genome shotgun (WGS) entry which is preliminary data.</text>
</comment>
<protein>
    <submittedName>
        <fullName evidence="4">Uncharacterized protein</fullName>
    </submittedName>
</protein>
<dbReference type="Pfam" id="PF04857">
    <property type="entry name" value="CAF1"/>
    <property type="match status" value="1"/>
</dbReference>
<dbReference type="AlphaFoldDB" id="A0AAV0ECH5"/>
<dbReference type="InterPro" id="IPR036397">
    <property type="entry name" value="RNaseH_sf"/>
</dbReference>
<dbReference type="InterPro" id="IPR012337">
    <property type="entry name" value="RNaseH-like_sf"/>
</dbReference>
<accession>A0AAV0ECH5</accession>
<dbReference type="Gene3D" id="3.30.420.10">
    <property type="entry name" value="Ribonuclease H-like superfamily/Ribonuclease H"/>
    <property type="match status" value="2"/>
</dbReference>
<feature type="region of interest" description="Disordered" evidence="3">
    <location>
        <begin position="650"/>
        <end position="697"/>
    </location>
</feature>
<dbReference type="Proteomes" id="UP001152523">
    <property type="component" value="Unassembled WGS sequence"/>
</dbReference>
<name>A0AAV0ECH5_9ASTE</name>
<evidence type="ECO:0000256" key="1">
    <source>
        <dbReference type="ARBA" id="ARBA00001968"/>
    </source>
</evidence>
<dbReference type="EMBL" id="CAMAPF010000915">
    <property type="protein sequence ID" value="CAH9119937.1"/>
    <property type="molecule type" value="Genomic_DNA"/>
</dbReference>
<dbReference type="SUPFAM" id="SSF53098">
    <property type="entry name" value="Ribonuclease H-like"/>
    <property type="match status" value="1"/>
</dbReference>
<proteinExistence type="inferred from homology"/>
<dbReference type="PANTHER" id="PTHR15092">
    <property type="entry name" value="POLY A -SPECIFIC RIBONUCLEASE/TARGET OF EGR1, MEMBER 1"/>
    <property type="match status" value="1"/>
</dbReference>
<dbReference type="GO" id="GO:0000175">
    <property type="term" value="F:3'-5'-RNA exonuclease activity"/>
    <property type="evidence" value="ECO:0007669"/>
    <property type="project" value="TreeGrafter"/>
</dbReference>
<evidence type="ECO:0000256" key="2">
    <source>
        <dbReference type="ARBA" id="ARBA00008372"/>
    </source>
</evidence>
<reference evidence="4" key="1">
    <citation type="submission" date="2022-07" db="EMBL/GenBank/DDBJ databases">
        <authorList>
            <person name="Macas J."/>
            <person name="Novak P."/>
            <person name="Neumann P."/>
        </authorList>
    </citation>
    <scope>NUCLEOTIDE SEQUENCE</scope>
</reference>
<feature type="compositionally biased region" description="Basic and acidic residues" evidence="3">
    <location>
        <begin position="659"/>
        <end position="689"/>
    </location>
</feature>
<dbReference type="InterPro" id="IPR006941">
    <property type="entry name" value="RNase_CAF1"/>
</dbReference>
<keyword evidence="5" id="KW-1185">Reference proteome</keyword>
<dbReference type="PANTHER" id="PTHR15092:SF22">
    <property type="entry name" value="POLY(A)-SPECIFIC RIBONUCLEASE PNLDC1"/>
    <property type="match status" value="1"/>
</dbReference>